<dbReference type="OrthoDB" id="10044490at2759"/>
<feature type="compositionally biased region" description="Acidic residues" evidence="3">
    <location>
        <begin position="153"/>
        <end position="162"/>
    </location>
</feature>
<dbReference type="Proteomes" id="UP000472260">
    <property type="component" value="Unassembled WGS sequence"/>
</dbReference>
<dbReference type="KEGG" id="sanh:107670989"/>
<sequence length="514" mass="57142">MLSRVIKLCSSERLDNTSSFFHLAICGQMPLNIKRESEQSALVNSEPVEGLSVINRDNQLPAKSSTCYANTLTHTHTHTHTRHTHLQHATYWTRIQSSGRFASKPHSRELPDELNASCIMSFFGKLKPSLLHSGPPAPPRRTDNSSGYGWPEGEFDEEDGDTYEAPPCERPTIKVQPRQVEENVYLGYPDRNPNPVTPKRQAALPPRPAKITPIGKSMKPEPPHDPEQFYIDPNDSKPPEVIRKDKPGKKAPPKRPPMRPPPAPQQDEDVYLDPNEGQDDDGTYLEPVAEPPAPRSPARMPLPPKTVGRDPPPPIMKPPVPRAKSSSVLIGDTVNKVLPPEVKRATFSGQLPPALNSKPVPPIILPKEPKASPSPPPPPSLDSTALSFGAKPVAQGAGLQDKEWFAGVCERKTAEETVLRINKDGTFLVRYSSSQNDRQPFTLVVLYRQTVYNIPVRFLEDSQQYALGKEGKKTEELFSSLQEMISHHMKNPILLIDRKSQAKHSTLLSRPVRP</sequence>
<dbReference type="PROSITE" id="PS50001">
    <property type="entry name" value="SH2"/>
    <property type="match status" value="1"/>
</dbReference>
<keyword evidence="6" id="KW-1185">Reference proteome</keyword>
<name>A0A671RCL4_9TELE</name>
<feature type="domain" description="SH2" evidence="4">
    <location>
        <begin position="404"/>
        <end position="512"/>
    </location>
</feature>
<dbReference type="PANTHER" id="PTHR14098">
    <property type="entry name" value="SH2 DOMAIN CONTAINING PROTEIN"/>
    <property type="match status" value="1"/>
</dbReference>
<dbReference type="SMART" id="SM00252">
    <property type="entry name" value="SH2"/>
    <property type="match status" value="1"/>
</dbReference>
<feature type="compositionally biased region" description="Acidic residues" evidence="3">
    <location>
        <begin position="266"/>
        <end position="283"/>
    </location>
</feature>
<proteinExistence type="predicted"/>
<evidence type="ECO:0000313" key="5">
    <source>
        <dbReference type="Ensembl" id="ENSSANP00000081083.1"/>
    </source>
</evidence>
<evidence type="ECO:0000313" key="6">
    <source>
        <dbReference type="Proteomes" id="UP000472260"/>
    </source>
</evidence>
<dbReference type="InterPro" id="IPR036860">
    <property type="entry name" value="SH2_dom_sf"/>
</dbReference>
<reference evidence="5" key="1">
    <citation type="submission" date="2025-08" db="UniProtKB">
        <authorList>
            <consortium name="Ensembl"/>
        </authorList>
    </citation>
    <scope>IDENTIFICATION</scope>
</reference>
<dbReference type="Pfam" id="PF00017">
    <property type="entry name" value="SH2"/>
    <property type="match status" value="1"/>
</dbReference>
<keyword evidence="1 2" id="KW-0727">SH2 domain</keyword>
<reference evidence="5" key="2">
    <citation type="submission" date="2025-09" db="UniProtKB">
        <authorList>
            <consortium name="Ensembl"/>
        </authorList>
    </citation>
    <scope>IDENTIFICATION</scope>
</reference>
<feature type="compositionally biased region" description="Basic residues" evidence="3">
    <location>
        <begin position="246"/>
        <end position="257"/>
    </location>
</feature>
<dbReference type="InterPro" id="IPR000980">
    <property type="entry name" value="SH2"/>
</dbReference>
<dbReference type="PRINTS" id="PR00401">
    <property type="entry name" value="SH2DOMAIN"/>
</dbReference>
<dbReference type="Ensembl" id="ENSSANT00000086171.1">
    <property type="protein sequence ID" value="ENSSANP00000081083.1"/>
    <property type="gene ID" value="ENSSANG00000040297.1"/>
</dbReference>
<evidence type="ECO:0000259" key="4">
    <source>
        <dbReference type="PROSITE" id="PS50001"/>
    </source>
</evidence>
<evidence type="ECO:0000256" key="2">
    <source>
        <dbReference type="PROSITE-ProRule" id="PRU00191"/>
    </source>
</evidence>
<dbReference type="GO" id="GO:0035556">
    <property type="term" value="P:intracellular signal transduction"/>
    <property type="evidence" value="ECO:0007669"/>
    <property type="project" value="TreeGrafter"/>
</dbReference>
<evidence type="ECO:0000256" key="3">
    <source>
        <dbReference type="SAM" id="MobiDB-lite"/>
    </source>
</evidence>
<dbReference type="GO" id="GO:0005737">
    <property type="term" value="C:cytoplasm"/>
    <property type="evidence" value="ECO:0007669"/>
    <property type="project" value="UniProtKB-ARBA"/>
</dbReference>
<feature type="region of interest" description="Disordered" evidence="3">
    <location>
        <begin position="130"/>
        <end position="328"/>
    </location>
</feature>
<feature type="compositionally biased region" description="Pro residues" evidence="3">
    <location>
        <begin position="289"/>
        <end position="321"/>
    </location>
</feature>
<dbReference type="PANTHER" id="PTHR14098:SF17">
    <property type="entry name" value="B-CELL LINKER PROTEIN"/>
    <property type="match status" value="1"/>
</dbReference>
<dbReference type="InterPro" id="IPR051751">
    <property type="entry name" value="Immunoreceptor_sig_adapters"/>
</dbReference>
<evidence type="ECO:0000256" key="1">
    <source>
        <dbReference type="ARBA" id="ARBA00022999"/>
    </source>
</evidence>
<dbReference type="FunFam" id="3.30.505.10:FF:000016">
    <property type="entry name" value="B-cell linker protein isoform 2"/>
    <property type="match status" value="1"/>
</dbReference>
<feature type="compositionally biased region" description="Basic and acidic residues" evidence="3">
    <location>
        <begin position="234"/>
        <end position="245"/>
    </location>
</feature>
<gene>
    <name evidence="5" type="primary">si:dkeyp-117b11.1</name>
</gene>
<dbReference type="Gene3D" id="3.30.505.10">
    <property type="entry name" value="SH2 domain"/>
    <property type="match status" value="1"/>
</dbReference>
<feature type="compositionally biased region" description="Basic and acidic residues" evidence="3">
    <location>
        <begin position="218"/>
        <end position="227"/>
    </location>
</feature>
<protein>
    <submittedName>
        <fullName evidence="5">B-cell linker protein-like</fullName>
    </submittedName>
</protein>
<dbReference type="SUPFAM" id="SSF55550">
    <property type="entry name" value="SH2 domain"/>
    <property type="match status" value="1"/>
</dbReference>
<dbReference type="AlphaFoldDB" id="A0A671RCL4"/>
<accession>A0A671RCL4</accession>
<organism evidence="5 6">
    <name type="scientific">Sinocyclocheilus anshuiensis</name>
    <dbReference type="NCBI Taxonomy" id="1608454"/>
    <lineage>
        <taxon>Eukaryota</taxon>
        <taxon>Metazoa</taxon>
        <taxon>Chordata</taxon>
        <taxon>Craniata</taxon>
        <taxon>Vertebrata</taxon>
        <taxon>Euteleostomi</taxon>
        <taxon>Actinopterygii</taxon>
        <taxon>Neopterygii</taxon>
        <taxon>Teleostei</taxon>
        <taxon>Ostariophysi</taxon>
        <taxon>Cypriniformes</taxon>
        <taxon>Cyprinidae</taxon>
        <taxon>Cyprininae</taxon>
        <taxon>Sinocyclocheilus</taxon>
    </lineage>
</organism>
<dbReference type="GO" id="GO:0007169">
    <property type="term" value="P:cell surface receptor protein tyrosine kinase signaling pathway"/>
    <property type="evidence" value="ECO:0007669"/>
    <property type="project" value="TreeGrafter"/>
</dbReference>
<feature type="region of interest" description="Disordered" evidence="3">
    <location>
        <begin position="348"/>
        <end position="386"/>
    </location>
</feature>